<organism evidence="1 2">
    <name type="scientific">Draconibacterium sediminis</name>
    <dbReference type="NCBI Taxonomy" id="1544798"/>
    <lineage>
        <taxon>Bacteria</taxon>
        <taxon>Pseudomonadati</taxon>
        <taxon>Bacteroidota</taxon>
        <taxon>Bacteroidia</taxon>
        <taxon>Marinilabiliales</taxon>
        <taxon>Prolixibacteraceae</taxon>
        <taxon>Draconibacterium</taxon>
    </lineage>
</organism>
<protein>
    <recommendedName>
        <fullName evidence="3">DUF4412 domain-containing protein</fullName>
    </recommendedName>
</protein>
<keyword evidence="2" id="KW-1185">Reference proteome</keyword>
<comment type="caution">
    <text evidence="1">The sequence shown here is derived from an EMBL/GenBank/DDBJ whole genome shotgun (WGS) entry which is preliminary data.</text>
</comment>
<gene>
    <name evidence="1" type="ORF">LH29_18190</name>
</gene>
<sequence length="200" mass="23397">MFCVLCFSLQPNAFAQNEFEGKVVYRYSYPNGYKDEAQGFVFTQDSLIDFAVKADTLLAKKVDIYGSISQYYLKEGEDSYLYNPVDSFLLNYDRLPNVFYYQFIRKFRRKEEILGYTCTKLEYQLGPTTTVYFWVADDIPVKNYGSFFNFISNDGKLVLKRQLVPRNEGYCNVYEAISIDTVISEKDFQFPPMPESLEDD</sequence>
<reference evidence="1 2" key="1">
    <citation type="submission" date="2014-09" db="EMBL/GenBank/DDBJ databases">
        <title>Draft Genome Sequence of Draconibacterium sp. JN14CK-3.</title>
        <authorList>
            <person name="Dong C."/>
            <person name="Lai Q."/>
            <person name="Shao Z."/>
        </authorList>
    </citation>
    <scope>NUCLEOTIDE SEQUENCE [LARGE SCALE GENOMIC DNA]</scope>
    <source>
        <strain evidence="1 2">JN14CK-3</strain>
    </source>
</reference>
<proteinExistence type="predicted"/>
<dbReference type="AlphaFoldDB" id="A0A0D8J691"/>
<accession>A0A0D8J691</accession>
<dbReference type="Proteomes" id="UP000032544">
    <property type="component" value="Unassembled WGS sequence"/>
</dbReference>
<evidence type="ECO:0000313" key="1">
    <source>
        <dbReference type="EMBL" id="KJF42485.1"/>
    </source>
</evidence>
<name>A0A0D8J691_9BACT</name>
<evidence type="ECO:0000313" key="2">
    <source>
        <dbReference type="Proteomes" id="UP000032544"/>
    </source>
</evidence>
<evidence type="ECO:0008006" key="3">
    <source>
        <dbReference type="Google" id="ProtNLM"/>
    </source>
</evidence>
<dbReference type="EMBL" id="JRHC01000005">
    <property type="protein sequence ID" value="KJF42485.1"/>
    <property type="molecule type" value="Genomic_DNA"/>
</dbReference>